<dbReference type="EMBL" id="KB206395">
    <property type="protein sequence ID" value="ELP92190.1"/>
    <property type="molecule type" value="Genomic_DNA"/>
</dbReference>
<protein>
    <submittedName>
        <fullName evidence="3">Uncharacterized protein</fullName>
    </submittedName>
</protein>
<dbReference type="AlphaFoldDB" id="A0A0A1UB16"/>
<keyword evidence="4" id="KW-1185">Reference proteome</keyword>
<dbReference type="Proteomes" id="UP000014680">
    <property type="component" value="Unassembled WGS sequence"/>
</dbReference>
<dbReference type="OrthoDB" id="28206at2759"/>
<feature type="signal peptide" evidence="2">
    <location>
        <begin position="1"/>
        <end position="18"/>
    </location>
</feature>
<organism evidence="3 4">
    <name type="scientific">Entamoeba invadens IP1</name>
    <dbReference type="NCBI Taxonomy" id="370355"/>
    <lineage>
        <taxon>Eukaryota</taxon>
        <taxon>Amoebozoa</taxon>
        <taxon>Evosea</taxon>
        <taxon>Archamoebae</taxon>
        <taxon>Mastigamoebida</taxon>
        <taxon>Entamoebidae</taxon>
        <taxon>Entamoeba</taxon>
    </lineage>
</organism>
<feature type="transmembrane region" description="Helical" evidence="1">
    <location>
        <begin position="293"/>
        <end position="319"/>
    </location>
</feature>
<dbReference type="VEuPathDB" id="AmoebaDB:EIN_381570"/>
<feature type="chain" id="PRO_5001980387" evidence="2">
    <location>
        <begin position="19"/>
        <end position="345"/>
    </location>
</feature>
<evidence type="ECO:0000313" key="4">
    <source>
        <dbReference type="Proteomes" id="UP000014680"/>
    </source>
</evidence>
<name>A0A0A1UB16_ENTIV</name>
<gene>
    <name evidence="3" type="ORF">EIN_381570</name>
</gene>
<evidence type="ECO:0000313" key="3">
    <source>
        <dbReference type="EMBL" id="ELP92190.1"/>
    </source>
</evidence>
<keyword evidence="2" id="KW-0732">Signal</keyword>
<accession>A0A0A1UB16</accession>
<keyword evidence="1" id="KW-0812">Transmembrane</keyword>
<dbReference type="OMA" id="ENYHERY"/>
<proteinExistence type="predicted"/>
<reference evidence="3 4" key="1">
    <citation type="submission" date="2012-10" db="EMBL/GenBank/DDBJ databases">
        <authorList>
            <person name="Zafar N."/>
            <person name="Inman J."/>
            <person name="Hall N."/>
            <person name="Lorenzi H."/>
            <person name="Caler E."/>
        </authorList>
    </citation>
    <scope>NUCLEOTIDE SEQUENCE [LARGE SCALE GENOMIC DNA]</scope>
    <source>
        <strain evidence="3 4">IP1</strain>
    </source>
</reference>
<keyword evidence="1" id="KW-0472">Membrane</keyword>
<dbReference type="KEGG" id="eiv:EIN_381570"/>
<dbReference type="RefSeq" id="XP_004258961.1">
    <property type="nucleotide sequence ID" value="XM_004258913.1"/>
</dbReference>
<evidence type="ECO:0000256" key="2">
    <source>
        <dbReference type="SAM" id="SignalP"/>
    </source>
</evidence>
<dbReference type="GeneID" id="14891088"/>
<keyword evidence="1" id="KW-1133">Transmembrane helix</keyword>
<evidence type="ECO:0000256" key="1">
    <source>
        <dbReference type="SAM" id="Phobius"/>
    </source>
</evidence>
<sequence length="345" mass="37996">MLFLLVALAFCASAEVKCTFDKNTESSDQTNFEVNENYHERYCGTECPCRGVEGCVLDYTEFPDRDLSNVTGTVATIIGKTYDLTFALRVKDTLSVETVMLGSNRTQYKLEEGATLSVGKQQKVEGTNGSFCTIIRCTKSCTIKNSNFEKDLDYSITFINNPDNTETNTTINIDTVTFTIDFASDDRQQVFTRENVVMGTLKAVFKIKGTNEDVLNHANTQVPLFYSENGFNKENTEVTAQLNDGLTGITYTVDYQCDGKWIVAVPSGDSKPIECFDPTISTGDQSLEDGCDIAFIVIICMADVTLLLVLGVFGTLAILQFLKNRKHAGTEGADAYMKINDATVA</sequence>